<evidence type="ECO:0008006" key="4">
    <source>
        <dbReference type="Google" id="ProtNLM"/>
    </source>
</evidence>
<dbReference type="STRING" id="338969.Rfer_0661"/>
<dbReference type="eggNOG" id="ENOG502Z9WX">
    <property type="taxonomic scope" value="Bacteria"/>
</dbReference>
<feature type="chain" id="PRO_5004200543" description="TIGR03016 family PEP-CTERM system-associated outer membrane protein" evidence="1">
    <location>
        <begin position="33"/>
        <end position="518"/>
    </location>
</feature>
<organism evidence="2 3">
    <name type="scientific">Albidiferax ferrireducens (strain ATCC BAA-621 / DSM 15236 / T118)</name>
    <name type="common">Rhodoferax ferrireducens</name>
    <dbReference type="NCBI Taxonomy" id="338969"/>
    <lineage>
        <taxon>Bacteria</taxon>
        <taxon>Pseudomonadati</taxon>
        <taxon>Pseudomonadota</taxon>
        <taxon>Betaproteobacteria</taxon>
        <taxon>Burkholderiales</taxon>
        <taxon>Comamonadaceae</taxon>
        <taxon>Rhodoferax</taxon>
    </lineage>
</organism>
<name>Q220Z1_ALBFT</name>
<evidence type="ECO:0000256" key="1">
    <source>
        <dbReference type="SAM" id="SignalP"/>
    </source>
</evidence>
<dbReference type="SUPFAM" id="SSF56935">
    <property type="entry name" value="Porins"/>
    <property type="match status" value="1"/>
</dbReference>
<protein>
    <recommendedName>
        <fullName evidence="4">TIGR03016 family PEP-CTERM system-associated outer membrane protein</fullName>
    </recommendedName>
</protein>
<proteinExistence type="predicted"/>
<accession>Q220Z1</accession>
<evidence type="ECO:0000313" key="2">
    <source>
        <dbReference type="EMBL" id="ABD68412.1"/>
    </source>
</evidence>
<keyword evidence="1" id="KW-0732">Signal</keyword>
<feature type="signal peptide" evidence="1">
    <location>
        <begin position="1"/>
        <end position="32"/>
    </location>
</feature>
<dbReference type="HOGENOM" id="CLU_037738_0_0_4"/>
<sequence>MRSPLALRRLRFRVAGAPTAGLLMMASVGAYAQATVEDAGSRRLVSVVPRISISEVLTNNVGLSSTNPQADQITQISPGILVNVAGARVHAYFDYSRNELFYAQDSSSQKSQNALNTFGTLEVIDNWAFLDFSGNISQQSISAFGAQSVDNTSINPNRTEVSTYRLSPYVRGLLGSVANYEARYSRTVTSSDAAIGRGVTTVDAVAKVGADRAFGNLGWSADASQQTADYSAGRPTESERLNLGLSYAVTPQLSVSARAGRETNNYTSLDKQNYDTSGVGVNWAPSERSKLSASLDHRPFGDAHSVSFEHRTARTAWRFSDSKDVSTTPGQTGLSSLGSVYDLLFSQFASLEPDETKRAQLINAYLQTNGISPNTPVISSFLTSSVSLQRRQDLSFVLLGVRDTVTFAVTRSENRRLDTVTTGVDDFTTAPLVHQRGFSFNYAHRLTPGYSLGVLASQQDTTGELSLQDSRLRLLSIQLTGKVGKNAAASVGVRRVVYSSFTAPYGETAITVSLNVQF</sequence>
<dbReference type="NCBIfam" id="TIGR03016">
    <property type="entry name" value="pepcterm_hypo_1"/>
    <property type="match status" value="1"/>
</dbReference>
<dbReference type="AlphaFoldDB" id="Q220Z1"/>
<keyword evidence="3" id="KW-1185">Reference proteome</keyword>
<reference evidence="3" key="1">
    <citation type="submission" date="2006-02" db="EMBL/GenBank/DDBJ databases">
        <title>Complete sequence of chromosome of Rhodoferax ferrireducens DSM 15236.</title>
        <authorList>
            <person name="Copeland A."/>
            <person name="Lucas S."/>
            <person name="Lapidus A."/>
            <person name="Barry K."/>
            <person name="Detter J.C."/>
            <person name="Glavina del Rio T."/>
            <person name="Hammon N."/>
            <person name="Israni S."/>
            <person name="Pitluck S."/>
            <person name="Brettin T."/>
            <person name="Bruce D."/>
            <person name="Han C."/>
            <person name="Tapia R."/>
            <person name="Gilna P."/>
            <person name="Kiss H."/>
            <person name="Schmutz J."/>
            <person name="Larimer F."/>
            <person name="Land M."/>
            <person name="Kyrpides N."/>
            <person name="Ivanova N."/>
            <person name="Richardson P."/>
        </authorList>
    </citation>
    <scope>NUCLEOTIDE SEQUENCE [LARGE SCALE GENOMIC DNA]</scope>
    <source>
        <strain evidence="3">ATCC BAA-621 / DSM 15236 / T118</strain>
    </source>
</reference>
<evidence type="ECO:0000313" key="3">
    <source>
        <dbReference type="Proteomes" id="UP000008332"/>
    </source>
</evidence>
<dbReference type="Proteomes" id="UP000008332">
    <property type="component" value="Chromosome"/>
</dbReference>
<dbReference type="InterPro" id="IPR017467">
    <property type="entry name" value="CHP03016_PEP-CTERM"/>
</dbReference>
<gene>
    <name evidence="2" type="ordered locus">Rfer_0661</name>
</gene>
<dbReference type="KEGG" id="rfr:Rfer_0661"/>
<dbReference type="EMBL" id="CP000267">
    <property type="protein sequence ID" value="ABD68412.1"/>
    <property type="molecule type" value="Genomic_DNA"/>
</dbReference>